<keyword evidence="8" id="KW-0732">Signal</keyword>
<dbReference type="PROSITE" id="PS00137">
    <property type="entry name" value="SUBTILASE_HIS"/>
    <property type="match status" value="1"/>
</dbReference>
<gene>
    <name evidence="10" type="ORF">JNE38_28280</name>
</gene>
<comment type="similarity">
    <text evidence="1 5 6">Belongs to the peptidase S8 family.</text>
</comment>
<dbReference type="PANTHER" id="PTHR43806">
    <property type="entry name" value="PEPTIDASE S8"/>
    <property type="match status" value="1"/>
</dbReference>
<dbReference type="InterPro" id="IPR023827">
    <property type="entry name" value="Peptidase_S8_Asp-AS"/>
</dbReference>
<dbReference type="PROSITE" id="PS51892">
    <property type="entry name" value="SUBTILASE"/>
    <property type="match status" value="1"/>
</dbReference>
<keyword evidence="2 5" id="KW-0645">Protease</keyword>
<dbReference type="Gene3D" id="3.40.50.200">
    <property type="entry name" value="Peptidase S8/S53 domain"/>
    <property type="match status" value="1"/>
</dbReference>
<dbReference type="Proteomes" id="UP000596248">
    <property type="component" value="Chromosome"/>
</dbReference>
<dbReference type="PRINTS" id="PR00723">
    <property type="entry name" value="SUBTILISIN"/>
</dbReference>
<accession>A0ABX7FPQ4</accession>
<feature type="active site" description="Charge relay system" evidence="5">
    <location>
        <position position="198"/>
    </location>
</feature>
<dbReference type="SUPFAM" id="SSF52743">
    <property type="entry name" value="Subtilisin-like"/>
    <property type="match status" value="1"/>
</dbReference>
<dbReference type="RefSeq" id="WP_203354355.1">
    <property type="nucleotide sequence ID" value="NZ_CP069127.1"/>
</dbReference>
<dbReference type="InterPro" id="IPR008357">
    <property type="entry name" value="Lanit_process"/>
</dbReference>
<dbReference type="InterPro" id="IPR036852">
    <property type="entry name" value="Peptidase_S8/S53_dom_sf"/>
</dbReference>
<evidence type="ECO:0000256" key="6">
    <source>
        <dbReference type="RuleBase" id="RU003355"/>
    </source>
</evidence>
<evidence type="ECO:0000256" key="8">
    <source>
        <dbReference type="SAM" id="SignalP"/>
    </source>
</evidence>
<evidence type="ECO:0000256" key="3">
    <source>
        <dbReference type="ARBA" id="ARBA00022801"/>
    </source>
</evidence>
<evidence type="ECO:0000259" key="9">
    <source>
        <dbReference type="Pfam" id="PF00082"/>
    </source>
</evidence>
<keyword evidence="4 5" id="KW-0720">Serine protease</keyword>
<dbReference type="PRINTS" id="PR01779">
    <property type="entry name" value="LANTIPROCESS"/>
</dbReference>
<feature type="active site" description="Charge relay system" evidence="5">
    <location>
        <position position="163"/>
    </location>
</feature>
<reference evidence="10 11" key="1">
    <citation type="submission" date="2021-01" db="EMBL/GenBank/DDBJ databases">
        <title>Identification of strong promoters based on the transcriptome of Brevibacillus choshinensis.</title>
        <authorList>
            <person name="Yao D."/>
            <person name="Zhang K."/>
            <person name="Wu J."/>
        </authorList>
    </citation>
    <scope>NUCLEOTIDE SEQUENCE [LARGE SCALE GENOMIC DNA]</scope>
    <source>
        <strain evidence="10 11">HPD31-SP3</strain>
    </source>
</reference>
<dbReference type="Pfam" id="PF00082">
    <property type="entry name" value="Peptidase_S8"/>
    <property type="match status" value="1"/>
</dbReference>
<evidence type="ECO:0000256" key="4">
    <source>
        <dbReference type="ARBA" id="ARBA00022825"/>
    </source>
</evidence>
<dbReference type="InterPro" id="IPR050131">
    <property type="entry name" value="Peptidase_S8_subtilisin-like"/>
</dbReference>
<sequence>MKKSLKLVLLNSTLVVGLMATVLSAVQAPVLGKSKETSYLIAFKKDNLPNDFEEQIEDAGGEVETVVEEIGIVSASSDDPNFLDKLRESTDVLAAEEELEIHLDEEDPEAADGQPITDIPQPDWDDPDQNYHDLQWDVKRVTHDFDSHEISKGDSDTVVGIIDTGLDFDHPDLKKNADEKGSKTFVPGTDDAWDENGHGTHVAGTIAADGKVLGIGPKLTVRAYRVFGATGGAQQSWITDALVAAANDKVDVVNMSLGGWRWMAQNYGEKGDSASIVAYKRAVQYAVKKGVTVVVAAGNDSRDLGSLHDMQEYWKDTYGLDIKGPSRVVPAQLPGVITVSSSNEWSKDQIAFYSNYGNPIDIAAPGGDNGPEYDALYREDPKGDYLDKRDFRYRALSTWPTYLPPYFTSNLKGYAYMHGTSMAAPKVAGIAAVIKSEHPNYSPAQVAALIRKTAVDYGKKGQDKYFGAGEANIFEALED</sequence>
<organism evidence="10 11">
    <name type="scientific">Brevibacillus choshinensis</name>
    <dbReference type="NCBI Taxonomy" id="54911"/>
    <lineage>
        <taxon>Bacteria</taxon>
        <taxon>Bacillati</taxon>
        <taxon>Bacillota</taxon>
        <taxon>Bacilli</taxon>
        <taxon>Bacillales</taxon>
        <taxon>Paenibacillaceae</taxon>
        <taxon>Brevibacillus</taxon>
    </lineage>
</organism>
<evidence type="ECO:0000313" key="10">
    <source>
        <dbReference type="EMBL" id="QRG67296.1"/>
    </source>
</evidence>
<feature type="active site" description="Charge relay system" evidence="5">
    <location>
        <position position="421"/>
    </location>
</feature>
<name>A0ABX7FPQ4_BRECH</name>
<evidence type="ECO:0000256" key="5">
    <source>
        <dbReference type="PROSITE-ProRule" id="PRU01240"/>
    </source>
</evidence>
<feature type="region of interest" description="Disordered" evidence="7">
    <location>
        <begin position="102"/>
        <end position="129"/>
    </location>
</feature>
<protein>
    <submittedName>
        <fullName evidence="10">S8 family serine peptidase</fullName>
    </submittedName>
</protein>
<dbReference type="InterPro" id="IPR022398">
    <property type="entry name" value="Peptidase_S8_His-AS"/>
</dbReference>
<dbReference type="EMBL" id="CP069127">
    <property type="protein sequence ID" value="QRG67296.1"/>
    <property type="molecule type" value="Genomic_DNA"/>
</dbReference>
<dbReference type="InterPro" id="IPR015500">
    <property type="entry name" value="Peptidase_S8_subtilisin-rel"/>
</dbReference>
<feature type="chain" id="PRO_5046365975" evidence="8">
    <location>
        <begin position="28"/>
        <end position="479"/>
    </location>
</feature>
<dbReference type="PROSITE" id="PS00136">
    <property type="entry name" value="SUBTILASE_ASP"/>
    <property type="match status" value="1"/>
</dbReference>
<dbReference type="PROSITE" id="PS00138">
    <property type="entry name" value="SUBTILASE_SER"/>
    <property type="match status" value="1"/>
</dbReference>
<keyword evidence="11" id="KW-1185">Reference proteome</keyword>
<evidence type="ECO:0000313" key="11">
    <source>
        <dbReference type="Proteomes" id="UP000596248"/>
    </source>
</evidence>
<dbReference type="PANTHER" id="PTHR43806:SF11">
    <property type="entry name" value="CEREVISIN-RELATED"/>
    <property type="match status" value="1"/>
</dbReference>
<evidence type="ECO:0000256" key="2">
    <source>
        <dbReference type="ARBA" id="ARBA00022670"/>
    </source>
</evidence>
<dbReference type="InterPro" id="IPR000209">
    <property type="entry name" value="Peptidase_S8/S53_dom"/>
</dbReference>
<feature type="signal peptide" evidence="8">
    <location>
        <begin position="1"/>
        <end position="27"/>
    </location>
</feature>
<proteinExistence type="inferred from homology"/>
<evidence type="ECO:0000256" key="1">
    <source>
        <dbReference type="ARBA" id="ARBA00011073"/>
    </source>
</evidence>
<keyword evidence="3 5" id="KW-0378">Hydrolase</keyword>
<evidence type="ECO:0000256" key="7">
    <source>
        <dbReference type="SAM" id="MobiDB-lite"/>
    </source>
</evidence>
<feature type="domain" description="Peptidase S8/S53" evidence="9">
    <location>
        <begin position="155"/>
        <end position="469"/>
    </location>
</feature>
<dbReference type="InterPro" id="IPR023828">
    <property type="entry name" value="Peptidase_S8_Ser-AS"/>
</dbReference>